<organism evidence="2 3">
    <name type="scientific">Plantactinospora siamensis</name>
    <dbReference type="NCBI Taxonomy" id="555372"/>
    <lineage>
        <taxon>Bacteria</taxon>
        <taxon>Bacillati</taxon>
        <taxon>Actinomycetota</taxon>
        <taxon>Actinomycetes</taxon>
        <taxon>Micromonosporales</taxon>
        <taxon>Micromonosporaceae</taxon>
        <taxon>Plantactinospora</taxon>
    </lineage>
</organism>
<evidence type="ECO:0000313" key="2">
    <source>
        <dbReference type="EMBL" id="MFC0568316.1"/>
    </source>
</evidence>
<feature type="signal peptide" evidence="1">
    <location>
        <begin position="1"/>
        <end position="18"/>
    </location>
</feature>
<comment type="caution">
    <text evidence="2">The sequence shown here is derived from an EMBL/GenBank/DDBJ whole genome shotgun (WGS) entry which is preliminary data.</text>
</comment>
<dbReference type="Pfam" id="PF01547">
    <property type="entry name" value="SBP_bac_1"/>
    <property type="match status" value="1"/>
</dbReference>
<dbReference type="RefSeq" id="WP_377343797.1">
    <property type="nucleotide sequence ID" value="NZ_JBHLUE010000034.1"/>
</dbReference>
<dbReference type="SUPFAM" id="SSF53850">
    <property type="entry name" value="Periplasmic binding protein-like II"/>
    <property type="match status" value="1"/>
</dbReference>
<feature type="chain" id="PRO_5046555507" evidence="1">
    <location>
        <begin position="19"/>
        <end position="418"/>
    </location>
</feature>
<name>A0ABV6P5M2_9ACTN</name>
<evidence type="ECO:0000256" key="1">
    <source>
        <dbReference type="SAM" id="SignalP"/>
    </source>
</evidence>
<protein>
    <submittedName>
        <fullName evidence="2">ABC transporter substrate-binding protein</fullName>
    </submittedName>
</protein>
<dbReference type="EMBL" id="JBHLUE010000034">
    <property type="protein sequence ID" value="MFC0568316.1"/>
    <property type="molecule type" value="Genomic_DNA"/>
</dbReference>
<proteinExistence type="predicted"/>
<dbReference type="PANTHER" id="PTHR43649:SF12">
    <property type="entry name" value="DIACETYLCHITOBIOSE BINDING PROTEIN DASA"/>
    <property type="match status" value="1"/>
</dbReference>
<dbReference type="CDD" id="cd13585">
    <property type="entry name" value="PBP2_TMBP_like"/>
    <property type="match status" value="1"/>
</dbReference>
<dbReference type="InterPro" id="IPR006059">
    <property type="entry name" value="SBP"/>
</dbReference>
<gene>
    <name evidence="2" type="ORF">ACFFHU_29780</name>
</gene>
<dbReference type="InterPro" id="IPR050490">
    <property type="entry name" value="Bact_solute-bd_prot1"/>
</dbReference>
<keyword evidence="1" id="KW-0732">Signal</keyword>
<dbReference type="PROSITE" id="PS51257">
    <property type="entry name" value="PROKAR_LIPOPROTEIN"/>
    <property type="match status" value="1"/>
</dbReference>
<reference evidence="2 3" key="1">
    <citation type="submission" date="2024-09" db="EMBL/GenBank/DDBJ databases">
        <authorList>
            <person name="Sun Q."/>
            <person name="Mori K."/>
        </authorList>
    </citation>
    <scope>NUCLEOTIDE SEQUENCE [LARGE SCALE GENOMIC DNA]</scope>
    <source>
        <strain evidence="2 3">TBRC 2205</strain>
    </source>
</reference>
<evidence type="ECO:0000313" key="3">
    <source>
        <dbReference type="Proteomes" id="UP001589894"/>
    </source>
</evidence>
<dbReference type="PANTHER" id="PTHR43649">
    <property type="entry name" value="ARABINOSE-BINDING PROTEIN-RELATED"/>
    <property type="match status" value="1"/>
</dbReference>
<keyword evidence="3" id="KW-1185">Reference proteome</keyword>
<dbReference type="Gene3D" id="3.40.190.10">
    <property type="entry name" value="Periplasmic binding protein-like II"/>
    <property type="match status" value="1"/>
</dbReference>
<dbReference type="Proteomes" id="UP001589894">
    <property type="component" value="Unassembled WGS sequence"/>
</dbReference>
<accession>A0ABV6P5M2</accession>
<sequence length="418" mass="44681">MRILRAGLALVTAGAMLAACTDDTSHNSDQRATEQVSGKITMWMAPVGGPLESTWWADRVKQFTGRYPNVTVQVEVVPWPDRAKRLAEAVASHHTPDVAYLIPDEVASYADQKLLVDVSDVIADDRGDFRPAALDAVSSGGALYGVPTLMSPATTIFNRKVVDKVGLTPLPQTWDDVRNAAPRLKRAGYFTTTYDATPAATLDGTFFPLLWQAGGEVLNASRTKAAFNGPEGVRALDFAVWLADNGHLPKDALDGPASGGKAPAGQGKVAMLYSQSLGAARQGGLADSDMLLAPPLRDRRSVGYAAVGGYSIFKTSTSQAAAKAWVDWLTAPEQLRQFLPPRRQLSPRTSVTGLYPTGSPEAQAEAYLPQMTAGLIHPQARKIMDLIRPHLRAALLGEVSSREALDAAARQVDELLAG</sequence>